<dbReference type="PANTHER" id="PTHR42724">
    <property type="entry name" value="TETRAACYLDISACCHARIDE 4'-KINASE"/>
    <property type="match status" value="1"/>
</dbReference>
<dbReference type="UniPathway" id="UPA00359">
    <property type="reaction ID" value="UER00482"/>
</dbReference>
<keyword evidence="11 13" id="KW-0443">Lipid metabolism</keyword>
<keyword evidence="6 13" id="KW-0441">Lipid A biosynthesis</keyword>
<dbReference type="PANTHER" id="PTHR42724:SF1">
    <property type="entry name" value="TETRAACYLDISACCHARIDE 4'-KINASE, MITOCHONDRIAL-RELATED"/>
    <property type="match status" value="1"/>
</dbReference>
<accession>A0A4Y7X8H9</accession>
<comment type="catalytic activity">
    <reaction evidence="13">
        <text>a lipid A disaccharide + ATP = a lipid IVA + ADP + H(+)</text>
        <dbReference type="Rhea" id="RHEA:67840"/>
        <dbReference type="ChEBI" id="CHEBI:15378"/>
        <dbReference type="ChEBI" id="CHEBI:30616"/>
        <dbReference type="ChEBI" id="CHEBI:176343"/>
        <dbReference type="ChEBI" id="CHEBI:176425"/>
        <dbReference type="ChEBI" id="CHEBI:456216"/>
        <dbReference type="EC" id="2.7.1.130"/>
    </reaction>
</comment>
<dbReference type="EMBL" id="SNTY01000088">
    <property type="protein sequence ID" value="TEU23033.1"/>
    <property type="molecule type" value="Genomic_DNA"/>
</dbReference>
<evidence type="ECO:0000256" key="11">
    <source>
        <dbReference type="ARBA" id="ARBA00023098"/>
    </source>
</evidence>
<protein>
    <recommendedName>
        <fullName evidence="4 13">Tetraacyldisaccharide 4'-kinase</fullName>
        <ecNumber evidence="3 13">2.7.1.130</ecNumber>
    </recommendedName>
    <alternativeName>
        <fullName evidence="12 13">Lipid A 4'-kinase</fullName>
    </alternativeName>
</protein>
<dbReference type="GO" id="GO:0009245">
    <property type="term" value="P:lipid A biosynthetic process"/>
    <property type="evidence" value="ECO:0007669"/>
    <property type="project" value="UniProtKB-UniRule"/>
</dbReference>
<evidence type="ECO:0000256" key="6">
    <source>
        <dbReference type="ARBA" id="ARBA00022556"/>
    </source>
</evidence>
<evidence type="ECO:0000313" key="15">
    <source>
        <dbReference type="Proteomes" id="UP000297834"/>
    </source>
</evidence>
<keyword evidence="9 13" id="KW-0418">Kinase</keyword>
<keyword evidence="5 13" id="KW-0444">Lipid biosynthesis</keyword>
<keyword evidence="7 13" id="KW-0808">Transferase</keyword>
<dbReference type="GO" id="GO:0009244">
    <property type="term" value="P:lipopolysaccharide core region biosynthetic process"/>
    <property type="evidence" value="ECO:0007669"/>
    <property type="project" value="TreeGrafter"/>
</dbReference>
<evidence type="ECO:0000256" key="5">
    <source>
        <dbReference type="ARBA" id="ARBA00022516"/>
    </source>
</evidence>
<sequence>MQLDQRFTQAWATQSAWLNLLRPLSGLYGLAISCRRYLYEQKILKSYRAPVPVMVIGNITVGGSGKTPLIIELVNFLHYFGLNVAVISRGYGGQGPFPRIVEDDDTPDNVGDEPVLIVQQTGVMMAVSPNRQQAIELILQHTIPDLILSDDGLQHLALQRDLEWIVLDVDRGLGNQQLLPAGFLREPASRLQTATVIEHGKAAQTDLTMQLESCALLPLITTTKAGTAKTGLNPRPQAGARVHAVAGIGVPQRFFNSLKELGFELIEHAFPDHHDYQPSDLDFDEHLPIIITSKDAVKIQRFAHLLPEKDIWILPVQAQLSKACYELLLQQLKDLNIGIPNLDKA</sequence>
<name>A0A4Y7X8H9_9GAMM</name>
<proteinExistence type="inferred from homology"/>
<dbReference type="InterPro" id="IPR027417">
    <property type="entry name" value="P-loop_NTPase"/>
</dbReference>
<dbReference type="PROSITE" id="PS51257">
    <property type="entry name" value="PROKAR_LIPOPROTEIN"/>
    <property type="match status" value="1"/>
</dbReference>
<dbReference type="GO" id="GO:0009029">
    <property type="term" value="F:lipid-A 4'-kinase activity"/>
    <property type="evidence" value="ECO:0007669"/>
    <property type="project" value="UniProtKB-UniRule"/>
</dbReference>
<comment type="caution">
    <text evidence="14">The sequence shown here is derived from an EMBL/GenBank/DDBJ whole genome shotgun (WGS) entry which is preliminary data.</text>
</comment>
<evidence type="ECO:0000256" key="13">
    <source>
        <dbReference type="HAMAP-Rule" id="MF_00409"/>
    </source>
</evidence>
<evidence type="ECO:0000256" key="4">
    <source>
        <dbReference type="ARBA" id="ARBA00016436"/>
    </source>
</evidence>
<evidence type="ECO:0000256" key="10">
    <source>
        <dbReference type="ARBA" id="ARBA00022840"/>
    </source>
</evidence>
<evidence type="ECO:0000256" key="3">
    <source>
        <dbReference type="ARBA" id="ARBA00012071"/>
    </source>
</evidence>
<evidence type="ECO:0000256" key="1">
    <source>
        <dbReference type="ARBA" id="ARBA00002274"/>
    </source>
</evidence>
<keyword evidence="15" id="KW-1185">Reference proteome</keyword>
<dbReference type="Proteomes" id="UP000297834">
    <property type="component" value="Unassembled WGS sequence"/>
</dbReference>
<dbReference type="EC" id="2.7.1.130" evidence="3 13"/>
<dbReference type="InterPro" id="IPR003758">
    <property type="entry name" value="LpxK"/>
</dbReference>
<keyword evidence="10 13" id="KW-0067">ATP-binding</keyword>
<dbReference type="Pfam" id="PF02606">
    <property type="entry name" value="LpxK"/>
    <property type="match status" value="1"/>
</dbReference>
<dbReference type="OrthoDB" id="9766423at2"/>
<keyword evidence="8 13" id="KW-0547">Nucleotide-binding</keyword>
<evidence type="ECO:0000256" key="8">
    <source>
        <dbReference type="ARBA" id="ARBA00022741"/>
    </source>
</evidence>
<evidence type="ECO:0000256" key="12">
    <source>
        <dbReference type="ARBA" id="ARBA00029757"/>
    </source>
</evidence>
<evidence type="ECO:0000256" key="2">
    <source>
        <dbReference type="ARBA" id="ARBA00004870"/>
    </source>
</evidence>
<comment type="pathway">
    <text evidence="2 13">Glycolipid biosynthesis; lipid IV(A) biosynthesis; lipid IV(A) from (3R)-3-hydroxytetradecanoyl-[acyl-carrier-protein] and UDP-N-acetyl-alpha-D-glucosamine: step 6/6.</text>
</comment>
<evidence type="ECO:0000313" key="14">
    <source>
        <dbReference type="EMBL" id="TEU23033.1"/>
    </source>
</evidence>
<dbReference type="STRING" id="1120977.GCA_000619845_00890"/>
<evidence type="ECO:0000256" key="9">
    <source>
        <dbReference type="ARBA" id="ARBA00022777"/>
    </source>
</evidence>
<comment type="function">
    <text evidence="1 13">Transfers the gamma-phosphate of ATP to the 4'-position of a tetraacyldisaccharide 1-phosphate intermediate (termed DS-1-P) to form tetraacyldisaccharide 1,4'-bis-phosphate (lipid IVA).</text>
</comment>
<feature type="binding site" evidence="13">
    <location>
        <begin position="60"/>
        <end position="67"/>
    </location>
    <ligand>
        <name>ATP</name>
        <dbReference type="ChEBI" id="CHEBI:30616"/>
    </ligand>
</feature>
<dbReference type="SUPFAM" id="SSF52540">
    <property type="entry name" value="P-loop containing nucleoside triphosphate hydrolases"/>
    <property type="match status" value="1"/>
</dbReference>
<organism evidence="14 15">
    <name type="scientific">Alkanindiges illinoisensis</name>
    <dbReference type="NCBI Taxonomy" id="197183"/>
    <lineage>
        <taxon>Bacteria</taxon>
        <taxon>Pseudomonadati</taxon>
        <taxon>Pseudomonadota</taxon>
        <taxon>Gammaproteobacteria</taxon>
        <taxon>Moraxellales</taxon>
        <taxon>Moraxellaceae</taxon>
        <taxon>Alkanindiges</taxon>
    </lineage>
</organism>
<dbReference type="RefSeq" id="WP_134245937.1">
    <property type="nucleotide sequence ID" value="NZ_SNTY01000088.1"/>
</dbReference>
<dbReference type="GO" id="GO:0005886">
    <property type="term" value="C:plasma membrane"/>
    <property type="evidence" value="ECO:0007669"/>
    <property type="project" value="TreeGrafter"/>
</dbReference>
<comment type="similarity">
    <text evidence="13">Belongs to the LpxK family.</text>
</comment>
<dbReference type="AlphaFoldDB" id="A0A4Y7X8H9"/>
<gene>
    <name evidence="13" type="primary">lpxK</name>
    <name evidence="14" type="ORF">E2B99_14125</name>
</gene>
<dbReference type="HAMAP" id="MF_00409">
    <property type="entry name" value="LpxK"/>
    <property type="match status" value="1"/>
</dbReference>
<dbReference type="GO" id="GO:0005524">
    <property type="term" value="F:ATP binding"/>
    <property type="evidence" value="ECO:0007669"/>
    <property type="project" value="UniProtKB-UniRule"/>
</dbReference>
<dbReference type="NCBIfam" id="TIGR00682">
    <property type="entry name" value="lpxK"/>
    <property type="match status" value="1"/>
</dbReference>
<reference evidence="14 15" key="1">
    <citation type="submission" date="2019-03" db="EMBL/GenBank/DDBJ databases">
        <title>Alkanindiges illinoisensis: a potential pathogenic isolated from ascites of a gastric cancer patient with abdominal metastasis.</title>
        <authorList>
            <person name="Hu X."/>
            <person name="Yang B."/>
            <person name="Yan X."/>
            <person name="Lin L."/>
            <person name="Zhao H."/>
            <person name="Zhou F."/>
            <person name="Su B."/>
            <person name="Chen J."/>
            <person name="Rui Y."/>
            <person name="Wang Q."/>
            <person name="Zheng L."/>
        </authorList>
    </citation>
    <scope>NUCLEOTIDE SEQUENCE [LARGE SCALE GENOMIC DNA]</scope>
    <source>
        <strain evidence="14 15">NFYY 23406</strain>
    </source>
</reference>
<evidence type="ECO:0000256" key="7">
    <source>
        <dbReference type="ARBA" id="ARBA00022679"/>
    </source>
</evidence>